<sequence>MKSSFYPDFISAVRDLLKTNQPLIHFLLTSSHSGLGDQLLCTNVQTCVVKSITVQGQHICSYFLFVYHCGMLKGVWKHTAFYLKFCWKLK</sequence>
<proteinExistence type="predicted"/>
<accession>A0A0E9X2Z8</accession>
<protein>
    <submittedName>
        <fullName evidence="1">Uncharacterized protein</fullName>
    </submittedName>
</protein>
<evidence type="ECO:0000313" key="1">
    <source>
        <dbReference type="EMBL" id="JAH96073.1"/>
    </source>
</evidence>
<dbReference type="EMBL" id="GBXM01012504">
    <property type="protein sequence ID" value="JAH96073.1"/>
    <property type="molecule type" value="Transcribed_RNA"/>
</dbReference>
<dbReference type="AlphaFoldDB" id="A0A0E9X2Z8"/>
<name>A0A0E9X2Z8_ANGAN</name>
<reference evidence="1" key="2">
    <citation type="journal article" date="2015" name="Fish Shellfish Immunol.">
        <title>Early steps in the European eel (Anguilla anguilla)-Vibrio vulnificus interaction in the gills: Role of the RtxA13 toxin.</title>
        <authorList>
            <person name="Callol A."/>
            <person name="Pajuelo D."/>
            <person name="Ebbesson L."/>
            <person name="Teles M."/>
            <person name="MacKenzie S."/>
            <person name="Amaro C."/>
        </authorList>
    </citation>
    <scope>NUCLEOTIDE SEQUENCE</scope>
</reference>
<organism evidence="1">
    <name type="scientific">Anguilla anguilla</name>
    <name type="common">European freshwater eel</name>
    <name type="synonym">Muraena anguilla</name>
    <dbReference type="NCBI Taxonomy" id="7936"/>
    <lineage>
        <taxon>Eukaryota</taxon>
        <taxon>Metazoa</taxon>
        <taxon>Chordata</taxon>
        <taxon>Craniata</taxon>
        <taxon>Vertebrata</taxon>
        <taxon>Euteleostomi</taxon>
        <taxon>Actinopterygii</taxon>
        <taxon>Neopterygii</taxon>
        <taxon>Teleostei</taxon>
        <taxon>Anguilliformes</taxon>
        <taxon>Anguillidae</taxon>
        <taxon>Anguilla</taxon>
    </lineage>
</organism>
<reference evidence="1" key="1">
    <citation type="submission" date="2014-11" db="EMBL/GenBank/DDBJ databases">
        <authorList>
            <person name="Amaro Gonzalez C."/>
        </authorList>
    </citation>
    <scope>NUCLEOTIDE SEQUENCE</scope>
</reference>